<comment type="similarity">
    <text evidence="1">Belongs to the GrpE family.</text>
</comment>
<gene>
    <name evidence="5" type="primary">grpE</name>
    <name evidence="5" type="ORF">NX780_19005</name>
</gene>
<protein>
    <submittedName>
        <fullName evidence="5">Nucleotide exchange factor GrpE</fullName>
    </submittedName>
</protein>
<dbReference type="RefSeq" id="WP_258829450.1">
    <property type="nucleotide sequence ID" value="NZ_JANUHA010000015.1"/>
</dbReference>
<sequence>MSGSNHADARACAHEQPAVPDPVAAPRQDVEERIAQAGNRIAVLQRELDAALAELVRARRRAEADCAAAATYGHAGLARALLPFRDALEAALAVRTDDATALREGLVLADRQLAAALARRHD</sequence>
<evidence type="ECO:0000256" key="1">
    <source>
        <dbReference type="ARBA" id="ARBA00009054"/>
    </source>
</evidence>
<reference evidence="5 6" key="1">
    <citation type="submission" date="2022-08" db="EMBL/GenBank/DDBJ databases">
        <title>Reclassification of Massilia species as members of the genera Telluria, Duganella, Pseudoduganella, Mokoshia gen. nov. and Zemynaea gen. nov. using orthogonal and non-orthogonal genome-based approaches.</title>
        <authorList>
            <person name="Bowman J.P."/>
        </authorList>
    </citation>
    <scope>NUCLEOTIDE SEQUENCE [LARGE SCALE GENOMIC DNA]</scope>
    <source>
        <strain evidence="5 6">JCM 31661</strain>
    </source>
</reference>
<feature type="region of interest" description="Disordered" evidence="4">
    <location>
        <begin position="1"/>
        <end position="23"/>
    </location>
</feature>
<organism evidence="5 6">
    <name type="scientific">Massilia agri</name>
    <dbReference type="NCBI Taxonomy" id="1886785"/>
    <lineage>
        <taxon>Bacteria</taxon>
        <taxon>Pseudomonadati</taxon>
        <taxon>Pseudomonadota</taxon>
        <taxon>Betaproteobacteria</taxon>
        <taxon>Burkholderiales</taxon>
        <taxon>Oxalobacteraceae</taxon>
        <taxon>Telluria group</taxon>
        <taxon>Massilia</taxon>
    </lineage>
</organism>
<dbReference type="SUPFAM" id="SSF58014">
    <property type="entry name" value="Coiled-coil domain of nucleotide exchange factor GrpE"/>
    <property type="match status" value="1"/>
</dbReference>
<dbReference type="EMBL" id="JANUHA010000015">
    <property type="protein sequence ID" value="MCS0598438.1"/>
    <property type="molecule type" value="Genomic_DNA"/>
</dbReference>
<keyword evidence="3" id="KW-0175">Coiled coil</keyword>
<dbReference type="InterPro" id="IPR000740">
    <property type="entry name" value="GrpE"/>
</dbReference>
<keyword evidence="2" id="KW-0143">Chaperone</keyword>
<keyword evidence="6" id="KW-1185">Reference proteome</keyword>
<evidence type="ECO:0000313" key="5">
    <source>
        <dbReference type="EMBL" id="MCS0598438.1"/>
    </source>
</evidence>
<dbReference type="Proteomes" id="UP001206572">
    <property type="component" value="Unassembled WGS sequence"/>
</dbReference>
<name>A0ABT2AQB3_9BURK</name>
<evidence type="ECO:0000256" key="4">
    <source>
        <dbReference type="SAM" id="MobiDB-lite"/>
    </source>
</evidence>
<dbReference type="Pfam" id="PF01025">
    <property type="entry name" value="GrpE"/>
    <property type="match status" value="1"/>
</dbReference>
<feature type="coiled-coil region" evidence="3">
    <location>
        <begin position="27"/>
        <end position="65"/>
    </location>
</feature>
<dbReference type="Gene3D" id="3.90.20.20">
    <property type="match status" value="1"/>
</dbReference>
<evidence type="ECO:0000256" key="3">
    <source>
        <dbReference type="SAM" id="Coils"/>
    </source>
</evidence>
<evidence type="ECO:0000313" key="6">
    <source>
        <dbReference type="Proteomes" id="UP001206572"/>
    </source>
</evidence>
<evidence type="ECO:0000256" key="2">
    <source>
        <dbReference type="ARBA" id="ARBA00023186"/>
    </source>
</evidence>
<accession>A0ABT2AQB3</accession>
<comment type="caution">
    <text evidence="5">The sequence shown here is derived from an EMBL/GenBank/DDBJ whole genome shotgun (WGS) entry which is preliminary data.</text>
</comment>
<dbReference type="InterPro" id="IPR013805">
    <property type="entry name" value="GrpE_CC"/>
</dbReference>
<proteinExistence type="inferred from homology"/>